<evidence type="ECO:0008006" key="5">
    <source>
        <dbReference type="Google" id="ProtNLM"/>
    </source>
</evidence>
<feature type="coiled-coil region" evidence="1">
    <location>
        <begin position="44"/>
        <end position="71"/>
    </location>
</feature>
<proteinExistence type="predicted"/>
<organism evidence="3 4">
    <name type="scientific">Diacronema lutheri</name>
    <name type="common">Unicellular marine alga</name>
    <name type="synonym">Monochrysis lutheri</name>
    <dbReference type="NCBI Taxonomy" id="2081491"/>
    <lineage>
        <taxon>Eukaryota</taxon>
        <taxon>Haptista</taxon>
        <taxon>Haptophyta</taxon>
        <taxon>Pavlovophyceae</taxon>
        <taxon>Pavlovales</taxon>
        <taxon>Pavlovaceae</taxon>
        <taxon>Diacronema</taxon>
    </lineage>
</organism>
<sequence>MATSVRPVDYARWDNFADSDEEEERPTQAERISAHIDLEHTQRVNEQEDELAAARAQLAALRQQRKALDEATRAQSSTAVGSSQWMLIGGSSFARVPSQKVAQTLANEQRKVIDAIRELEVSVNRLSAQVKRLRSRGAT</sequence>
<evidence type="ECO:0000313" key="4">
    <source>
        <dbReference type="Proteomes" id="UP000751190"/>
    </source>
</evidence>
<accession>A0A8J6CCH7</accession>
<keyword evidence="4" id="KW-1185">Reference proteome</keyword>
<gene>
    <name evidence="3" type="ORF">KFE25_006626</name>
</gene>
<dbReference type="Proteomes" id="UP000751190">
    <property type="component" value="Unassembled WGS sequence"/>
</dbReference>
<comment type="caution">
    <text evidence="3">The sequence shown here is derived from an EMBL/GenBank/DDBJ whole genome shotgun (WGS) entry which is preliminary data.</text>
</comment>
<reference evidence="3" key="1">
    <citation type="submission" date="2021-05" db="EMBL/GenBank/DDBJ databases">
        <title>The genome of the haptophyte Pavlova lutheri (Diacronema luteri, Pavlovales) - a model for lipid biosynthesis in eukaryotic algae.</title>
        <authorList>
            <person name="Hulatt C.J."/>
            <person name="Posewitz M.C."/>
        </authorList>
    </citation>
    <scope>NUCLEOTIDE SEQUENCE</scope>
    <source>
        <strain evidence="3">NIVA-4/92</strain>
    </source>
</reference>
<keyword evidence="1" id="KW-0175">Coiled coil</keyword>
<dbReference type="AlphaFoldDB" id="A0A8J6CCH7"/>
<protein>
    <recommendedName>
        <fullName evidence="5">P53 and DNA damage-regulated protein 1</fullName>
    </recommendedName>
</protein>
<evidence type="ECO:0000313" key="3">
    <source>
        <dbReference type="EMBL" id="KAG8467574.1"/>
    </source>
</evidence>
<dbReference type="OrthoDB" id="10680930at2759"/>
<evidence type="ECO:0000256" key="2">
    <source>
        <dbReference type="SAM" id="MobiDB-lite"/>
    </source>
</evidence>
<evidence type="ECO:0000256" key="1">
    <source>
        <dbReference type="SAM" id="Coils"/>
    </source>
</evidence>
<feature type="region of interest" description="Disordered" evidence="2">
    <location>
        <begin position="1"/>
        <end position="29"/>
    </location>
</feature>
<name>A0A8J6CCH7_DIALT</name>
<dbReference type="EMBL" id="JAGTXO010000005">
    <property type="protein sequence ID" value="KAG8467574.1"/>
    <property type="molecule type" value="Genomic_DNA"/>
</dbReference>